<dbReference type="Proteomes" id="UP000026739">
    <property type="component" value="Unassembled WGS sequence"/>
</dbReference>
<comment type="caution">
    <text evidence="1">The sequence shown here is derived from an EMBL/GenBank/DDBJ whole genome shotgun (WGS) entry which is preliminary data.</text>
</comment>
<proteinExistence type="predicted"/>
<name>A0A059KZP3_9PSED</name>
<gene>
    <name evidence="1" type="ORF">V466_19800</name>
</gene>
<accession>A0A059KZP3</accession>
<evidence type="ECO:0000313" key="1">
    <source>
        <dbReference type="EMBL" id="KDD67194.1"/>
    </source>
</evidence>
<protein>
    <submittedName>
        <fullName evidence="1">Uncharacterized protein</fullName>
    </submittedName>
</protein>
<dbReference type="AlphaFoldDB" id="A0A059KZP3"/>
<organism evidence="1 2">
    <name type="scientific">Pseudomonas mandelii PD30</name>
    <dbReference type="NCBI Taxonomy" id="1419583"/>
    <lineage>
        <taxon>Bacteria</taxon>
        <taxon>Pseudomonadati</taxon>
        <taxon>Pseudomonadota</taxon>
        <taxon>Gammaproteobacteria</taxon>
        <taxon>Pseudomonadales</taxon>
        <taxon>Pseudomonadaceae</taxon>
        <taxon>Pseudomonas</taxon>
    </lineage>
</organism>
<evidence type="ECO:0000313" key="2">
    <source>
        <dbReference type="Proteomes" id="UP000026739"/>
    </source>
</evidence>
<reference evidence="1 2" key="1">
    <citation type="submission" date="2013-12" db="EMBL/GenBank/DDBJ databases">
        <authorList>
            <person name="Formusa P.A."/>
            <person name="Habash M."/>
            <person name="Lee H."/>
            <person name="Trevors J.T."/>
        </authorList>
    </citation>
    <scope>NUCLEOTIDE SEQUENCE [LARGE SCALE GENOMIC DNA]</scope>
    <source>
        <strain evidence="1 2">PD30</strain>
    </source>
</reference>
<dbReference type="EMBL" id="AZQQ01000090">
    <property type="protein sequence ID" value="KDD67194.1"/>
    <property type="molecule type" value="Genomic_DNA"/>
</dbReference>
<sequence>MSGVVVLELNERVYQRRSGCYFGSGGFGKVKRFIEGVIEVDCNGGKRFSYYWPNCLPFTRPVCGPGSIFTWTDELLDREKIIEALIGFGGFFTRLGGRRVGIGLRLWLLCHGDFYATHGQRNGQRQVFWSVFVLNGHRIRPLLIRGQTLRERL</sequence>